<reference evidence="3" key="1">
    <citation type="journal article" date="2023" name="bioRxiv">
        <title>Improved chromosome-level genome assembly for marigold (Tagetes erecta).</title>
        <authorList>
            <person name="Jiang F."/>
            <person name="Yuan L."/>
            <person name="Wang S."/>
            <person name="Wang H."/>
            <person name="Xu D."/>
            <person name="Wang A."/>
            <person name="Fan W."/>
        </authorList>
    </citation>
    <scope>NUCLEOTIDE SEQUENCE</scope>
    <source>
        <strain evidence="3">WSJ</strain>
        <tissue evidence="3">Leaf</tissue>
    </source>
</reference>
<dbReference type="GO" id="GO:0008270">
    <property type="term" value="F:zinc ion binding"/>
    <property type="evidence" value="ECO:0007669"/>
    <property type="project" value="UniProtKB-KW"/>
</dbReference>
<dbReference type="Proteomes" id="UP001229421">
    <property type="component" value="Unassembled WGS sequence"/>
</dbReference>
<keyword evidence="4" id="KW-1185">Reference proteome</keyword>
<dbReference type="PROSITE" id="PS50966">
    <property type="entry name" value="ZF_SWIM"/>
    <property type="match status" value="1"/>
</dbReference>
<evidence type="ECO:0000313" key="3">
    <source>
        <dbReference type="EMBL" id="KAK1410692.1"/>
    </source>
</evidence>
<evidence type="ECO:0000313" key="4">
    <source>
        <dbReference type="Proteomes" id="UP001229421"/>
    </source>
</evidence>
<dbReference type="PANTHER" id="PTHR47718">
    <property type="entry name" value="OS01G0519700 PROTEIN"/>
    <property type="match status" value="1"/>
</dbReference>
<evidence type="ECO:0000256" key="1">
    <source>
        <dbReference type="PROSITE-ProRule" id="PRU00325"/>
    </source>
</evidence>
<keyword evidence="1" id="KW-0479">Metal-binding</keyword>
<dbReference type="AlphaFoldDB" id="A0AAD8JU66"/>
<sequence>MKDPIKNKNLILDPARLYSKRCQTIDGVEKVMRDKSKGLQSEEFLQYWEVSQEDIKINERKHEYTYDENAPRQLSEKGCKKLPTVAAVYQGYIDSEMARTGTKEEPAGPKHAKTGAARKKAKHAMMVLGAYFSFNVIAMDDAAGTDFSTYKEIGIELVSPSTGIKYYKPVANSSSKPVVGMCFDSVDEAFEFYKQYGRSSDMMLKRLLNKMEFLPNFTCHYTIKEDGRLGNLFWADEEAKRNYLVFGDVLGFDATYKSNKYEMVFVPFTCIDNHNRNVTVGAALLGDETADSYRWLLLTFLSTFGAPPQVVVTDQDAAMKRAIKDVLPRSRHRLCMWHIWDKITSKVGANLCGTTDFKKRLGRIVWDDSIPIDEFERQWPIILSDFNLSEHEWLGDIYNIRHDWIPTYYKDEKLSGLMRTTSRCESENHFFKKFCNRKSNLVEFLSHFDSAMEVQRYDHRKNDHDTRYTDAQLWSTFHLERQAAQIYTRTIFLDQQLEIDYAINNCVAMSTSKVDDFVLVEVKDFLQPCTSYFKVMFREPDLTISCNCNRFEQFGLLCRHCFYVLRIFEIREFPKKYICRRWTREAVPNSPLKSSNTMDGCDKSWFDNEVVVRECS</sequence>
<dbReference type="PANTHER" id="PTHR47718:SF17">
    <property type="entry name" value="PROTEIN FAR1-RELATED SEQUENCE 5-LIKE"/>
    <property type="match status" value="1"/>
</dbReference>
<dbReference type="InterPro" id="IPR007527">
    <property type="entry name" value="Znf_SWIM"/>
</dbReference>
<comment type="caution">
    <text evidence="3">The sequence shown here is derived from an EMBL/GenBank/DDBJ whole genome shotgun (WGS) entry which is preliminary data.</text>
</comment>
<dbReference type="InterPro" id="IPR018289">
    <property type="entry name" value="MULE_transposase_dom"/>
</dbReference>
<keyword evidence="1" id="KW-0863">Zinc-finger</keyword>
<keyword evidence="1" id="KW-0862">Zinc</keyword>
<protein>
    <recommendedName>
        <fullName evidence="2">SWIM-type domain-containing protein</fullName>
    </recommendedName>
</protein>
<feature type="domain" description="SWIM-type" evidence="2">
    <location>
        <begin position="533"/>
        <end position="569"/>
    </location>
</feature>
<dbReference type="Pfam" id="PF10551">
    <property type="entry name" value="MULE"/>
    <property type="match status" value="1"/>
</dbReference>
<name>A0AAD8JU66_TARER</name>
<dbReference type="EMBL" id="JAUHHV010000010">
    <property type="protein sequence ID" value="KAK1410692.1"/>
    <property type="molecule type" value="Genomic_DNA"/>
</dbReference>
<evidence type="ECO:0000259" key="2">
    <source>
        <dbReference type="PROSITE" id="PS50966"/>
    </source>
</evidence>
<gene>
    <name evidence="3" type="ORF">QVD17_37231</name>
</gene>
<organism evidence="3 4">
    <name type="scientific">Tagetes erecta</name>
    <name type="common">African marigold</name>
    <dbReference type="NCBI Taxonomy" id="13708"/>
    <lineage>
        <taxon>Eukaryota</taxon>
        <taxon>Viridiplantae</taxon>
        <taxon>Streptophyta</taxon>
        <taxon>Embryophyta</taxon>
        <taxon>Tracheophyta</taxon>
        <taxon>Spermatophyta</taxon>
        <taxon>Magnoliopsida</taxon>
        <taxon>eudicotyledons</taxon>
        <taxon>Gunneridae</taxon>
        <taxon>Pentapetalae</taxon>
        <taxon>asterids</taxon>
        <taxon>campanulids</taxon>
        <taxon>Asterales</taxon>
        <taxon>Asteraceae</taxon>
        <taxon>Asteroideae</taxon>
        <taxon>Heliantheae alliance</taxon>
        <taxon>Tageteae</taxon>
        <taxon>Tagetes</taxon>
    </lineage>
</organism>
<accession>A0AAD8JU66</accession>
<proteinExistence type="predicted"/>